<keyword evidence="4 5" id="KW-0472">Membrane</keyword>
<dbReference type="InterPro" id="IPR047662">
    <property type="entry name" value="SemiSWEET"/>
</dbReference>
<dbReference type="Pfam" id="PF04193">
    <property type="entry name" value="PQ-loop"/>
    <property type="match status" value="1"/>
</dbReference>
<evidence type="ECO:0000256" key="3">
    <source>
        <dbReference type="ARBA" id="ARBA00022989"/>
    </source>
</evidence>
<feature type="transmembrane region" description="Helical" evidence="5">
    <location>
        <begin position="61"/>
        <end position="82"/>
    </location>
</feature>
<comment type="caution">
    <text evidence="6">The sequence shown here is derived from an EMBL/GenBank/DDBJ whole genome shotgun (WGS) entry which is preliminary data.</text>
</comment>
<feature type="transmembrane region" description="Helical" evidence="5">
    <location>
        <begin position="36"/>
        <end position="55"/>
    </location>
</feature>
<comment type="subcellular location">
    <subcellularLocation>
        <location evidence="1">Membrane</location>
        <topology evidence="1">Multi-pass membrane protein</topology>
    </subcellularLocation>
</comment>
<evidence type="ECO:0000256" key="1">
    <source>
        <dbReference type="ARBA" id="ARBA00004141"/>
    </source>
</evidence>
<evidence type="ECO:0000313" key="7">
    <source>
        <dbReference type="Proteomes" id="UP000708576"/>
    </source>
</evidence>
<evidence type="ECO:0000256" key="2">
    <source>
        <dbReference type="ARBA" id="ARBA00022692"/>
    </source>
</evidence>
<evidence type="ECO:0000256" key="4">
    <source>
        <dbReference type="ARBA" id="ARBA00023136"/>
    </source>
</evidence>
<reference evidence="6 7" key="1">
    <citation type="journal article" date="2015" name="Int. J. Syst. Evol. Microbiol.">
        <title>Carboxylicivirga linearis sp. nov., isolated from a sea cucumber culture pond.</title>
        <authorList>
            <person name="Wang F.Q."/>
            <person name="Zhou Y.X."/>
            <person name="Lin X.Z."/>
            <person name="Chen G.J."/>
            <person name="Du Z.J."/>
        </authorList>
    </citation>
    <scope>NUCLEOTIDE SEQUENCE [LARGE SCALE GENOMIC DNA]</scope>
    <source>
        <strain evidence="6 7">FB218</strain>
    </source>
</reference>
<dbReference type="Gene3D" id="1.20.1280.290">
    <property type="match status" value="1"/>
</dbReference>
<organism evidence="6 7">
    <name type="scientific">Carboxylicivirga linearis</name>
    <dbReference type="NCBI Taxonomy" id="1628157"/>
    <lineage>
        <taxon>Bacteria</taxon>
        <taxon>Pseudomonadati</taxon>
        <taxon>Bacteroidota</taxon>
        <taxon>Bacteroidia</taxon>
        <taxon>Marinilabiliales</taxon>
        <taxon>Marinilabiliaceae</taxon>
        <taxon>Carboxylicivirga</taxon>
    </lineage>
</organism>
<keyword evidence="2 5" id="KW-0812">Transmembrane</keyword>
<dbReference type="RefSeq" id="WP_212216487.1">
    <property type="nucleotide sequence ID" value="NZ_JAGUCO010000009.1"/>
</dbReference>
<name>A0ABS5JWJ4_9BACT</name>
<dbReference type="NCBIfam" id="NF037968">
    <property type="entry name" value="SemiSWEET_2"/>
    <property type="match status" value="1"/>
</dbReference>
<gene>
    <name evidence="6" type="ORF">KEM10_13200</name>
</gene>
<keyword evidence="7" id="KW-1185">Reference proteome</keyword>
<dbReference type="InterPro" id="IPR006603">
    <property type="entry name" value="PQ-loop_rpt"/>
</dbReference>
<dbReference type="EMBL" id="JAGUCO010000009">
    <property type="protein sequence ID" value="MBS2099243.1"/>
    <property type="molecule type" value="Genomic_DNA"/>
</dbReference>
<evidence type="ECO:0000313" key="6">
    <source>
        <dbReference type="EMBL" id="MBS2099243.1"/>
    </source>
</evidence>
<protein>
    <submittedName>
        <fullName evidence="6">SemiSWEET transporter</fullName>
    </submittedName>
</protein>
<dbReference type="Proteomes" id="UP000708576">
    <property type="component" value="Unassembled WGS sequence"/>
</dbReference>
<sequence length="88" mass="9667">MIVTMMGTIAAVLTTSAMFPQAIRIIKTRDVHSISLLMYLANTFGIVFWLIYGVLLQELPIIVANSIAIIPASVILILKIVLGRNVKK</sequence>
<keyword evidence="3 5" id="KW-1133">Transmembrane helix</keyword>
<proteinExistence type="predicted"/>
<accession>A0ABS5JWJ4</accession>
<evidence type="ECO:0000256" key="5">
    <source>
        <dbReference type="SAM" id="Phobius"/>
    </source>
</evidence>